<keyword evidence="1" id="KW-0812">Transmembrane</keyword>
<reference evidence="2 3" key="1">
    <citation type="submission" date="2023-12" db="EMBL/GenBank/DDBJ databases">
        <title>Description of new species of Mycobacterium terrae complex isolated from sewage at the Sao Paulo Zoological Park Foundation in Brazil.</title>
        <authorList>
            <person name="Romagnoli C.L."/>
            <person name="Conceicao E.C."/>
            <person name="Machado E."/>
            <person name="Barreto L.B.P.F."/>
            <person name="Sharma A."/>
            <person name="Silva N.M."/>
            <person name="Marques L.E."/>
            <person name="Juliana M.A."/>
            <person name="Lourenco M.C.S."/>
            <person name="Digiampietri L.A."/>
            <person name="Suffys P.N."/>
            <person name="Viana-Niero C."/>
        </authorList>
    </citation>
    <scope>NUCLEOTIDE SEQUENCE [LARGE SCALE GENOMIC DNA]</scope>
    <source>
        <strain evidence="2 3">MYC340</strain>
    </source>
</reference>
<proteinExistence type="predicted"/>
<evidence type="ECO:0000313" key="2">
    <source>
        <dbReference type="EMBL" id="MEB3035329.1"/>
    </source>
</evidence>
<protein>
    <submittedName>
        <fullName evidence="2">Uncharacterized protein</fullName>
    </submittedName>
</protein>
<feature type="transmembrane region" description="Helical" evidence="1">
    <location>
        <begin position="29"/>
        <end position="51"/>
    </location>
</feature>
<organism evidence="2 3">
    <name type="scientific">[Mycobacterium] nativiensis</name>
    <dbReference type="NCBI Taxonomy" id="2855503"/>
    <lineage>
        <taxon>Bacteria</taxon>
        <taxon>Bacillati</taxon>
        <taxon>Actinomycetota</taxon>
        <taxon>Actinomycetes</taxon>
        <taxon>Mycobacteriales</taxon>
        <taxon>Mycobacteriaceae</taxon>
        <taxon>Mycolicibacter</taxon>
    </lineage>
</organism>
<gene>
    <name evidence="2" type="ORF">KV113_27705</name>
</gene>
<dbReference type="Proteomes" id="UP001298593">
    <property type="component" value="Unassembled WGS sequence"/>
</dbReference>
<evidence type="ECO:0000313" key="3">
    <source>
        <dbReference type="Proteomes" id="UP001298593"/>
    </source>
</evidence>
<keyword evidence="1" id="KW-0472">Membrane</keyword>
<sequence>MSEAADQENPPAKRVSWRRTLQAAPTRRALLLTALGGLLIAGLITVVPVLGEGPGGLLGHLNAEPAPGAGGKGT</sequence>
<comment type="caution">
    <text evidence="2">The sequence shown here is derived from an EMBL/GenBank/DDBJ whole genome shotgun (WGS) entry which is preliminary data.</text>
</comment>
<accession>A0ABU5Y549</accession>
<name>A0ABU5Y549_9MYCO</name>
<evidence type="ECO:0000256" key="1">
    <source>
        <dbReference type="SAM" id="Phobius"/>
    </source>
</evidence>
<keyword evidence="3" id="KW-1185">Reference proteome</keyword>
<feature type="non-terminal residue" evidence="2">
    <location>
        <position position="74"/>
    </location>
</feature>
<keyword evidence="1" id="KW-1133">Transmembrane helix</keyword>
<dbReference type="EMBL" id="JAYJJU010000185">
    <property type="protein sequence ID" value="MEB3035329.1"/>
    <property type="molecule type" value="Genomic_DNA"/>
</dbReference>